<organism evidence="7 8">
    <name type="scientific">Streptomyces coelicoflavus</name>
    <dbReference type="NCBI Taxonomy" id="285562"/>
    <lineage>
        <taxon>Bacteria</taxon>
        <taxon>Bacillati</taxon>
        <taxon>Actinomycetota</taxon>
        <taxon>Actinomycetes</taxon>
        <taxon>Kitasatosporales</taxon>
        <taxon>Streptomycetaceae</taxon>
        <taxon>Streptomyces</taxon>
    </lineage>
</organism>
<dbReference type="GO" id="GO:0003700">
    <property type="term" value="F:DNA-binding transcription factor activity"/>
    <property type="evidence" value="ECO:0007669"/>
    <property type="project" value="TreeGrafter"/>
</dbReference>
<keyword evidence="1" id="KW-0805">Transcription regulation</keyword>
<dbReference type="GO" id="GO:0000976">
    <property type="term" value="F:transcription cis-regulatory region binding"/>
    <property type="evidence" value="ECO:0007669"/>
    <property type="project" value="TreeGrafter"/>
</dbReference>
<dbReference type="Proteomes" id="UP000470446">
    <property type="component" value="Unassembled WGS sequence"/>
</dbReference>
<evidence type="ECO:0000256" key="2">
    <source>
        <dbReference type="ARBA" id="ARBA00023125"/>
    </source>
</evidence>
<dbReference type="InterPro" id="IPR050109">
    <property type="entry name" value="HTH-type_TetR-like_transc_reg"/>
</dbReference>
<protein>
    <submittedName>
        <fullName evidence="7">TetR/AcrR family transcriptional regulator</fullName>
    </submittedName>
</protein>
<comment type="caution">
    <text evidence="7">The sequence shown here is derived from an EMBL/GenBank/DDBJ whole genome shotgun (WGS) entry which is preliminary data.</text>
</comment>
<dbReference type="InterPro" id="IPR001647">
    <property type="entry name" value="HTH_TetR"/>
</dbReference>
<feature type="compositionally biased region" description="Basic and acidic residues" evidence="5">
    <location>
        <begin position="193"/>
        <end position="208"/>
    </location>
</feature>
<gene>
    <name evidence="7" type="ORF">G3I32_29915</name>
</gene>
<keyword evidence="3" id="KW-0804">Transcription</keyword>
<dbReference type="PROSITE" id="PS50977">
    <property type="entry name" value="HTH_TETR_2"/>
    <property type="match status" value="1"/>
</dbReference>
<accession>A0A7K3PSQ6</accession>
<sequence>MQERAVRTRQALLAAAADEFAEHGYEGASFQGVVWRATTSIGSLTFHFGTKTTLAEEVHRAGHARVGRCLEAVAAPADPLRGLIGLIGRLARLAHEDPFVRAAHRLEADGRPGGVPPLAELWLPVLRELLDRAHRARRLRPGVSLEDAVALLAHLADGAMGARDATRDSVWDIVLHGLAADRTGRMDRMDRAGRTDLADQAERADRADSMWCGSEPT</sequence>
<dbReference type="PANTHER" id="PTHR30055">
    <property type="entry name" value="HTH-TYPE TRANSCRIPTIONAL REGULATOR RUTR"/>
    <property type="match status" value="1"/>
</dbReference>
<dbReference type="InterPro" id="IPR009057">
    <property type="entry name" value="Homeodomain-like_sf"/>
</dbReference>
<dbReference type="SUPFAM" id="SSF46689">
    <property type="entry name" value="Homeodomain-like"/>
    <property type="match status" value="1"/>
</dbReference>
<dbReference type="EMBL" id="JAAGMA010000802">
    <property type="protein sequence ID" value="NEB13000.1"/>
    <property type="molecule type" value="Genomic_DNA"/>
</dbReference>
<evidence type="ECO:0000259" key="6">
    <source>
        <dbReference type="PROSITE" id="PS50977"/>
    </source>
</evidence>
<evidence type="ECO:0000256" key="1">
    <source>
        <dbReference type="ARBA" id="ARBA00023015"/>
    </source>
</evidence>
<evidence type="ECO:0000313" key="8">
    <source>
        <dbReference type="Proteomes" id="UP000470446"/>
    </source>
</evidence>
<evidence type="ECO:0000313" key="7">
    <source>
        <dbReference type="EMBL" id="NEB13000.1"/>
    </source>
</evidence>
<reference evidence="7 8" key="1">
    <citation type="submission" date="2020-01" db="EMBL/GenBank/DDBJ databases">
        <title>Insect and environment-associated Actinomycetes.</title>
        <authorList>
            <person name="Currrie C."/>
            <person name="Chevrette M."/>
            <person name="Carlson C."/>
            <person name="Stubbendieck R."/>
            <person name="Wendt-Pienkowski E."/>
        </authorList>
    </citation>
    <scope>NUCLEOTIDE SEQUENCE [LARGE SCALE GENOMIC DNA]</scope>
    <source>
        <strain evidence="7 8">SID14163</strain>
    </source>
</reference>
<feature type="DNA-binding region" description="H-T-H motif" evidence="4">
    <location>
        <begin position="29"/>
        <end position="48"/>
    </location>
</feature>
<evidence type="ECO:0000256" key="3">
    <source>
        <dbReference type="ARBA" id="ARBA00023163"/>
    </source>
</evidence>
<evidence type="ECO:0000256" key="4">
    <source>
        <dbReference type="PROSITE-ProRule" id="PRU00335"/>
    </source>
</evidence>
<dbReference type="Pfam" id="PF00440">
    <property type="entry name" value="TetR_N"/>
    <property type="match status" value="1"/>
</dbReference>
<dbReference type="AlphaFoldDB" id="A0A7K3PSQ6"/>
<dbReference type="PANTHER" id="PTHR30055:SF234">
    <property type="entry name" value="HTH-TYPE TRANSCRIPTIONAL REGULATOR BETI"/>
    <property type="match status" value="1"/>
</dbReference>
<keyword evidence="2 4" id="KW-0238">DNA-binding</keyword>
<dbReference type="InterPro" id="IPR036271">
    <property type="entry name" value="Tet_transcr_reg_TetR-rel_C_sf"/>
</dbReference>
<proteinExistence type="predicted"/>
<feature type="region of interest" description="Disordered" evidence="5">
    <location>
        <begin position="193"/>
        <end position="217"/>
    </location>
</feature>
<dbReference type="Gene3D" id="1.10.357.10">
    <property type="entry name" value="Tetracycline Repressor, domain 2"/>
    <property type="match status" value="1"/>
</dbReference>
<name>A0A7K3PSQ6_9ACTN</name>
<feature type="domain" description="HTH tetR-type" evidence="6">
    <location>
        <begin position="6"/>
        <end position="66"/>
    </location>
</feature>
<dbReference type="RefSeq" id="WP_164248403.1">
    <property type="nucleotide sequence ID" value="NZ_JAAGMA010000802.1"/>
</dbReference>
<dbReference type="SUPFAM" id="SSF48498">
    <property type="entry name" value="Tetracyclin repressor-like, C-terminal domain"/>
    <property type="match status" value="1"/>
</dbReference>
<evidence type="ECO:0000256" key="5">
    <source>
        <dbReference type="SAM" id="MobiDB-lite"/>
    </source>
</evidence>